<dbReference type="InterPro" id="IPR027417">
    <property type="entry name" value="P-loop_NTPase"/>
</dbReference>
<dbReference type="RefSeq" id="WP_078500192.1">
    <property type="nucleotide sequence ID" value="NZ_MSZX01000007.1"/>
</dbReference>
<dbReference type="GO" id="GO:0016887">
    <property type="term" value="F:ATP hydrolysis activity"/>
    <property type="evidence" value="ECO:0007669"/>
    <property type="project" value="InterPro"/>
</dbReference>
<dbReference type="SUPFAM" id="SSF52540">
    <property type="entry name" value="P-loop containing nucleoside triphosphate hydrolases"/>
    <property type="match status" value="2"/>
</dbReference>
<dbReference type="Proteomes" id="UP000190188">
    <property type="component" value="Unassembled WGS sequence"/>
</dbReference>
<dbReference type="PANTHER" id="PTHR43553:SF26">
    <property type="entry name" value="ABC TRANSPORTER ATP-BINDING PROTEIN BC_2655-RELATED"/>
    <property type="match status" value="1"/>
</dbReference>
<dbReference type="InterPro" id="IPR022216">
    <property type="entry name" value="ABC_Co_transporter"/>
</dbReference>
<evidence type="ECO:0000256" key="8">
    <source>
        <dbReference type="ARBA" id="ARBA00022967"/>
    </source>
</evidence>
<dbReference type="InterPro" id="IPR003439">
    <property type="entry name" value="ABC_transporter-like_ATP-bd"/>
</dbReference>
<dbReference type="PROSITE" id="PS00211">
    <property type="entry name" value="ABC_TRANSPORTER_1"/>
    <property type="match status" value="2"/>
</dbReference>
<dbReference type="EMBL" id="MSZX01000007">
    <property type="protein sequence ID" value="OPA76069.1"/>
    <property type="molecule type" value="Genomic_DNA"/>
</dbReference>
<dbReference type="GO" id="GO:0015087">
    <property type="term" value="F:cobalt ion transmembrane transporter activity"/>
    <property type="evidence" value="ECO:0007669"/>
    <property type="project" value="UniProtKB-ARBA"/>
</dbReference>
<evidence type="ECO:0000256" key="6">
    <source>
        <dbReference type="ARBA" id="ARBA00022741"/>
    </source>
</evidence>
<sequence>MISFHNFSFQYQKLTEPTLRNINLDIRPGEKILIAGPSGSGKSTLAHCINGLIPFTYEGKLEGTMTLHGESTTGKSIFEISQSVGTILQDLDGQFIGLSVGEDVAFSFENDGVPRAQMKQEVERALTTVNMLDYIDQSPHDLSGGQKQRVSLAGILSTQADILLFDEPLANLDPASGKQAMKMIDDIHQQTNKTIIIIEHRIEDVLEQLIDRIVVMSEGEIQAIGTPDEILSSDILRKHGLREPLYIEALKYAGCELSAADELTQLHHINVPKFENALTSWYNAGTASTSSPSKQPLLDVQNVRFSYDGEHEVIRGVSFQVQTGEIVALLGNNGAGKSTLSHLIMGIVRQSSGEIRLQGEEIRNWSIRKRGEQIGYVMQNPNQMITQHMIWDEVALGLTIRGVSKETIDAKVEHILRICGLYPYRNWPISALSYGQKKRVTIAAVLAMEPKLIILDEPTAGQDYKHYTEFMEFIAELARTGLSFIFITHDMHLALEYTDSAVVISGGEVIANDKVASVLTNAEVIERANLKETSLSVLARVIGLPSAEGFVQHFINYEKQVKHHE</sequence>
<keyword evidence="7 12" id="KW-0067">ATP-binding</keyword>
<dbReference type="FunFam" id="3.40.50.300:FF:000224">
    <property type="entry name" value="Energy-coupling factor transporter ATP-binding protein EcfA"/>
    <property type="match status" value="1"/>
</dbReference>
<dbReference type="OrthoDB" id="501320at2"/>
<dbReference type="Pfam" id="PF00005">
    <property type="entry name" value="ABC_tran"/>
    <property type="match status" value="2"/>
</dbReference>
<keyword evidence="4" id="KW-1003">Cell membrane</keyword>
<evidence type="ECO:0000256" key="5">
    <source>
        <dbReference type="ARBA" id="ARBA00022737"/>
    </source>
</evidence>
<accession>A0A1T2X845</accession>
<reference evidence="12 13" key="1">
    <citation type="submission" date="2017-01" db="EMBL/GenBank/DDBJ databases">
        <title>Genome analysis of Paenibacillus selenitrireducens ES3-24.</title>
        <authorList>
            <person name="Xu D."/>
            <person name="Yao R."/>
            <person name="Zheng S."/>
        </authorList>
    </citation>
    <scope>NUCLEOTIDE SEQUENCE [LARGE SCALE GENOMIC DNA]</scope>
    <source>
        <strain evidence="12 13">ES3-24</strain>
    </source>
</reference>
<dbReference type="PROSITE" id="PS50893">
    <property type="entry name" value="ABC_TRANSPORTER_2"/>
    <property type="match status" value="2"/>
</dbReference>
<evidence type="ECO:0000256" key="3">
    <source>
        <dbReference type="ARBA" id="ARBA00022448"/>
    </source>
</evidence>
<dbReference type="GO" id="GO:0042626">
    <property type="term" value="F:ATPase-coupled transmembrane transporter activity"/>
    <property type="evidence" value="ECO:0007669"/>
    <property type="project" value="TreeGrafter"/>
</dbReference>
<comment type="similarity">
    <text evidence="2">Belongs to the ABC transporter superfamily.</text>
</comment>
<evidence type="ECO:0000313" key="13">
    <source>
        <dbReference type="Proteomes" id="UP000190188"/>
    </source>
</evidence>
<gene>
    <name evidence="12" type="ORF">BVG16_17790</name>
</gene>
<dbReference type="GO" id="GO:0043190">
    <property type="term" value="C:ATP-binding cassette (ABC) transporter complex"/>
    <property type="evidence" value="ECO:0007669"/>
    <property type="project" value="TreeGrafter"/>
</dbReference>
<dbReference type="InterPro" id="IPR003593">
    <property type="entry name" value="AAA+_ATPase"/>
</dbReference>
<dbReference type="CDD" id="cd03225">
    <property type="entry name" value="ABC_cobalt_CbiO_domain1"/>
    <property type="match status" value="2"/>
</dbReference>
<dbReference type="NCBIfam" id="NF010167">
    <property type="entry name" value="PRK13648.1"/>
    <property type="match status" value="2"/>
</dbReference>
<comment type="subcellular location">
    <subcellularLocation>
        <location evidence="1">Cell membrane</location>
        <topology evidence="1">Peripheral membrane protein</topology>
    </subcellularLocation>
</comment>
<dbReference type="STRING" id="1324314.BVG16_17790"/>
<proteinExistence type="inferred from homology"/>
<keyword evidence="3" id="KW-0813">Transport</keyword>
<protein>
    <submittedName>
        <fullName evidence="12">Heme ABC transporter ATP-binding protein</fullName>
    </submittedName>
</protein>
<feature type="domain" description="ABC transporter" evidence="11">
    <location>
        <begin position="2"/>
        <end position="243"/>
    </location>
</feature>
<dbReference type="InterPro" id="IPR050095">
    <property type="entry name" value="ECF_ABC_transporter_ATP-bd"/>
</dbReference>
<dbReference type="SMART" id="SM00382">
    <property type="entry name" value="AAA"/>
    <property type="match status" value="2"/>
</dbReference>
<comment type="caution">
    <text evidence="12">The sequence shown here is derived from an EMBL/GenBank/DDBJ whole genome shotgun (WGS) entry which is preliminary data.</text>
</comment>
<name>A0A1T2X845_9BACL</name>
<keyword evidence="13" id="KW-1185">Reference proteome</keyword>
<evidence type="ECO:0000256" key="10">
    <source>
        <dbReference type="ARBA" id="ARBA00025157"/>
    </source>
</evidence>
<dbReference type="Pfam" id="PF12558">
    <property type="entry name" value="DUF3744"/>
    <property type="match status" value="1"/>
</dbReference>
<keyword evidence="6" id="KW-0547">Nucleotide-binding</keyword>
<evidence type="ECO:0000256" key="9">
    <source>
        <dbReference type="ARBA" id="ARBA00023136"/>
    </source>
</evidence>
<keyword evidence="9" id="KW-0472">Membrane</keyword>
<keyword evidence="5" id="KW-0677">Repeat</keyword>
<evidence type="ECO:0000256" key="2">
    <source>
        <dbReference type="ARBA" id="ARBA00005417"/>
    </source>
</evidence>
<dbReference type="PANTHER" id="PTHR43553">
    <property type="entry name" value="HEAVY METAL TRANSPORTER"/>
    <property type="match status" value="1"/>
</dbReference>
<dbReference type="FunFam" id="3.40.50.300:FF:001422">
    <property type="entry name" value="Cobalt ABC transporter ATP-binding protein"/>
    <property type="match status" value="1"/>
</dbReference>
<feature type="domain" description="ABC transporter" evidence="11">
    <location>
        <begin position="298"/>
        <end position="531"/>
    </location>
</feature>
<dbReference type="AlphaFoldDB" id="A0A1T2X845"/>
<organism evidence="12 13">
    <name type="scientific">Paenibacillus selenitireducens</name>
    <dbReference type="NCBI Taxonomy" id="1324314"/>
    <lineage>
        <taxon>Bacteria</taxon>
        <taxon>Bacillati</taxon>
        <taxon>Bacillota</taxon>
        <taxon>Bacilli</taxon>
        <taxon>Bacillales</taxon>
        <taxon>Paenibacillaceae</taxon>
        <taxon>Paenibacillus</taxon>
    </lineage>
</organism>
<evidence type="ECO:0000256" key="1">
    <source>
        <dbReference type="ARBA" id="ARBA00004202"/>
    </source>
</evidence>
<comment type="function">
    <text evidence="10">Probably part of an ABC transporter complex. Responsible for energy coupling to the transport system.</text>
</comment>
<keyword evidence="8" id="KW-1278">Translocase</keyword>
<dbReference type="GO" id="GO:0005524">
    <property type="term" value="F:ATP binding"/>
    <property type="evidence" value="ECO:0007669"/>
    <property type="project" value="UniProtKB-KW"/>
</dbReference>
<evidence type="ECO:0000259" key="11">
    <source>
        <dbReference type="PROSITE" id="PS50893"/>
    </source>
</evidence>
<dbReference type="InterPro" id="IPR017871">
    <property type="entry name" value="ABC_transporter-like_CS"/>
</dbReference>
<evidence type="ECO:0000313" key="12">
    <source>
        <dbReference type="EMBL" id="OPA76069.1"/>
    </source>
</evidence>
<dbReference type="InterPro" id="IPR015856">
    <property type="entry name" value="ABC_transpr_CbiO/EcfA_su"/>
</dbReference>
<dbReference type="Gene3D" id="3.40.50.300">
    <property type="entry name" value="P-loop containing nucleotide triphosphate hydrolases"/>
    <property type="match status" value="2"/>
</dbReference>
<evidence type="ECO:0000256" key="7">
    <source>
        <dbReference type="ARBA" id="ARBA00022840"/>
    </source>
</evidence>
<evidence type="ECO:0000256" key="4">
    <source>
        <dbReference type="ARBA" id="ARBA00022475"/>
    </source>
</evidence>